<comment type="caution">
    <text evidence="1">The sequence shown here is derived from an EMBL/GenBank/DDBJ whole genome shotgun (WGS) entry which is preliminary data.</text>
</comment>
<evidence type="ECO:0000313" key="1">
    <source>
        <dbReference type="EMBL" id="MFM9332132.1"/>
    </source>
</evidence>
<protein>
    <submittedName>
        <fullName evidence="1">Immunoglobulin-like domain-containing protein</fullName>
    </submittedName>
</protein>
<sequence length="1002" mass="107169">MNAAGVTLKGMTITGDLYIAQGVGEGEINLDGVTVNGAVYIQGGGEHSLLLKDAVVKGVLAVNKYNGKVRIVASGNSRISSTLLETGATLETRQLSGSGYDLVTITTDVPAGQKIALEGSFNKVTNQSSAVSIMANGTIKELVAETSTNLKGEVKVEKISAKDNAAVTINDKPAAAPVGGGGGGGFGGGGFGGGAPSINVTGVSLNETNVSMQAGTTKQLAATVTPSNAANKAVTWRVNDGSSNVITVDHTGLVTAKSPGVKEVVVQTQSGGFEAKATITVKQQAVEQLGVKVTLLTTDIKDPNAEMDGVLMENGKRADISGTIPSGVQPNEYSAVIRASQPLVPLSVGQVVYAVYGVIQLTDGLGRPLADTSGVTVTVNGAVYNPHFGEGINEKFNAGSFLYLLDTGNQETVTSSRFDITKQGYAPASLQLQYMPAKVVSSVEGVFGELEKLYLGANPDKDHILGNMLLWSGLDSYPMVNVQWSSSNPDVISANGNVKRLEQDQTVTLTATLSGEYTGSKSYQVIVKANKMIMTRSSFVDSYFVEGYPKAYMKNGTVHVQIAFKQPAEMYSVMGSYDMAGTVDSVLKGYGKGSNSSITPLYDWPYAKITQQDVGKVLTSNTGFQLGSYGGPLKMDFVVKDGNRISEQVTTVQVQLEEPFHGYVPNYDPATSGTAYWNQERNAIYIYFNKRLDPNYLPTVNDFTVEGAKINDVTIFNDDWSINPEAAGAYVKLSASMNNSNLPYSTVQYTGKSLRSLKTGVRVASFNNQLANSSTELTAVISSDRKMAVFNLQTGWRWVDNEAALSTTPISERISVKVNGRLYPATVKNQSDRYVQLAFNSPLPSGTIDITYRTEGLMNWAREPYPAELQARVLGIPAPGIPTASYQGGFIQLNFAQGFIGTVNPYMYASGLVVEADGVEYGLRGHIIATRQPSPPNYNYNIMDINLNDIWSKEIKQAVDQASVVRIKYKKVLPDDYSIYGLSDTTGGPVPDFDYVKVSKQK</sequence>
<name>A0ACC7P9S2_9BACL</name>
<organism evidence="1 2">
    <name type="scientific">Paenibacillus mesotrionivorans</name>
    <dbReference type="NCBI Taxonomy" id="3160968"/>
    <lineage>
        <taxon>Bacteria</taxon>
        <taxon>Bacillati</taxon>
        <taxon>Bacillota</taxon>
        <taxon>Bacilli</taxon>
        <taxon>Bacillales</taxon>
        <taxon>Paenibacillaceae</taxon>
        <taxon>Paenibacillus</taxon>
    </lineage>
</organism>
<proteinExistence type="predicted"/>
<evidence type="ECO:0000313" key="2">
    <source>
        <dbReference type="Proteomes" id="UP001631969"/>
    </source>
</evidence>
<accession>A0ACC7P9S2</accession>
<keyword evidence="2" id="KW-1185">Reference proteome</keyword>
<dbReference type="EMBL" id="JBJURJ010000026">
    <property type="protein sequence ID" value="MFM9332132.1"/>
    <property type="molecule type" value="Genomic_DNA"/>
</dbReference>
<gene>
    <name evidence="1" type="ORF">ACI1P1_27930</name>
</gene>
<reference evidence="1" key="1">
    <citation type="submission" date="2024-12" db="EMBL/GenBank/DDBJ databases">
        <authorList>
            <person name="Wu N."/>
        </authorList>
    </citation>
    <scope>NUCLEOTIDE SEQUENCE</scope>
    <source>
        <strain evidence="1">P15</strain>
    </source>
</reference>
<dbReference type="Proteomes" id="UP001631969">
    <property type="component" value="Unassembled WGS sequence"/>
</dbReference>